<keyword evidence="2" id="KW-1185">Reference proteome</keyword>
<dbReference type="AlphaFoldDB" id="A0A841RCT0"/>
<evidence type="ECO:0000313" key="2">
    <source>
        <dbReference type="Proteomes" id="UP000587760"/>
    </source>
</evidence>
<proteinExistence type="predicted"/>
<dbReference type="RefSeq" id="WP_184747442.1">
    <property type="nucleotide sequence ID" value="NZ_JACHGJ010000005.1"/>
</dbReference>
<accession>A0A841RCT0</accession>
<name>A0A841RCT0_9SPIO</name>
<reference evidence="1 2" key="1">
    <citation type="submission" date="2020-08" db="EMBL/GenBank/DDBJ databases">
        <title>Genomic Encyclopedia of Type Strains, Phase IV (KMG-IV): sequencing the most valuable type-strain genomes for metagenomic binning, comparative biology and taxonomic classification.</title>
        <authorList>
            <person name="Goeker M."/>
        </authorList>
    </citation>
    <scope>NUCLEOTIDE SEQUENCE [LARGE SCALE GENOMIC DNA]</scope>
    <source>
        <strain evidence="1 2">DSM 2461</strain>
    </source>
</reference>
<protein>
    <submittedName>
        <fullName evidence="1">Uncharacterized protein</fullName>
    </submittedName>
</protein>
<comment type="caution">
    <text evidence="1">The sequence shown here is derived from an EMBL/GenBank/DDBJ whole genome shotgun (WGS) entry which is preliminary data.</text>
</comment>
<evidence type="ECO:0000313" key="1">
    <source>
        <dbReference type="EMBL" id="MBB6481201.1"/>
    </source>
</evidence>
<organism evidence="1 2">
    <name type="scientific">Spirochaeta isovalerica</name>
    <dbReference type="NCBI Taxonomy" id="150"/>
    <lineage>
        <taxon>Bacteria</taxon>
        <taxon>Pseudomonadati</taxon>
        <taxon>Spirochaetota</taxon>
        <taxon>Spirochaetia</taxon>
        <taxon>Spirochaetales</taxon>
        <taxon>Spirochaetaceae</taxon>
        <taxon>Spirochaeta</taxon>
    </lineage>
</organism>
<sequence>MDTETIIYENNYTDTYNNLRNRSILSGFSIYDIKRELESLYRYEDLDWTGRGEYKNSEIQGAVAAYQVFLHEWNKEHKSDIK</sequence>
<gene>
    <name evidence="1" type="ORF">HNR50_002874</name>
</gene>
<dbReference type="Proteomes" id="UP000587760">
    <property type="component" value="Unassembled WGS sequence"/>
</dbReference>
<dbReference type="EMBL" id="JACHGJ010000005">
    <property type="protein sequence ID" value="MBB6481201.1"/>
    <property type="molecule type" value="Genomic_DNA"/>
</dbReference>